<name>A0A0K0XTM4_9GAMM</name>
<gene>
    <name evidence="2" type="ORF">WM2015_652</name>
</gene>
<dbReference type="EMBL" id="CP012154">
    <property type="protein sequence ID" value="AKS41033.1"/>
    <property type="molecule type" value="Genomic_DNA"/>
</dbReference>
<dbReference type="InterPro" id="IPR032109">
    <property type="entry name" value="Big_3_5"/>
</dbReference>
<feature type="domain" description="Bacterial Ig-like" evidence="1">
    <location>
        <begin position="1059"/>
        <end position="1130"/>
    </location>
</feature>
<sequence>MRPDPEEAGTLVGRGNSQVEERALSIIRLTVGGVLLTAAMLLAGDALAARGVSAPQDVTISNEGDPTSILTVSSIALDDSTHFSLVPGGTCPATPFDLAAGASCTQQVVFDPQAVGPLSATLLVLSDADSVINDQVLLSGNGTPAPTPVLSIAPDPLDFGLVAAADLPVTGDFTLSNTGDVGTTLDITSVLLSGDPEYSIVFDGCNGTTLADGDSCIVTIQFNAATDGMFTGQIDVQSTANNVSAAIQGATQIPTQLAFFVQPTDTTVNQSISPAVVVEVQDASGTLVSLDNSTIIQLSLASDPSGVATLGGTVSAQVSGGQATFANLSIDQVGTGFSLLAEDSLAALSPDTSVLFDITAGAPASLQILTQPSDTVVGQTMAPAVTVQVLDAFGFPVTADNSTQISLALSGGTPGAVLSGGGPVSVSAGVASFAGLSVDQVGTAYQLTPSGSPGGLAGPASAVFDVLEAGSGTTITSVAPAGSQTVGQAYTVNVSVTGFNPTGIVTVTDGAGASCQIVLPATSCDLTSTTVGPKVLTANYPGDANNGPSSDTENYTITQATAQVQIDSIAPPVSQAVNTPYTVNVSVTGFNPTGTITVDDGDGNSCQIVLPAVSCDLTSTSVGPKTITASYPGDANNTADSDSQAYQIVAGAPAQLVFLVQPSDGSSQVPLVPAVEVQVQDAFGNPVLSDNSTSVSMSLIGGAPGATLSGGGPVTAVAGVASFPTLSVDLAATGYQLQAAAAGLSGDTSQAFDIGPGVPVALQFDVQPTNTLVSATMSPAVTVSVRDAVGNLVDSDNTAVVELSLTGGTPGAVLSGGGPTVVSAGVASFAALSVDLSGTGYQLQASHFNGGFSGDTSNSFAITASASTTNIVSITPAGSQTVGQPYSVEVSVTGASPTGQVTVSDGTGASCQFTLPATSCNLTSTSAGAKTITASYAGDDNNASSSDSQAYQIDQAASTTSIISVVPAAEQIVDQPYTVNVSVTGFNPSGQVTVSDGQGASCQFTLPQTSCALTSTSVGPVTLEASYPGDANNQASSDTEAYDIVLADSTTTILGITPPNEQVVDLPYTVTVSVTGDSPTGTVTVDDGAGAQCTFDLPDTSCDLVSTTVGPRTITASYPGDATNTPSSDTAPYDIISSGPAELVFAVEPTLGIINGPLLPGLVVHVLNSQGGLVGDDNTTVVQISIATNPTGGTLNGTTTLQVTNGVADFADLSIDRRGQGYQLQASVLSRGIPSIVTAPFNVVDDGILQDRFETPTDDIFRDRFELQ</sequence>
<dbReference type="InterPro" id="IPR013783">
    <property type="entry name" value="Ig-like_fold"/>
</dbReference>
<dbReference type="AlphaFoldDB" id="A0A0K0XTM4"/>
<dbReference type="PATRIC" id="fig|1579979.3.peg.660"/>
<evidence type="ECO:0000313" key="3">
    <source>
        <dbReference type="Proteomes" id="UP000066624"/>
    </source>
</evidence>
<organism evidence="2 3">
    <name type="scientific">Wenzhouxiangella marina</name>
    <dbReference type="NCBI Taxonomy" id="1579979"/>
    <lineage>
        <taxon>Bacteria</taxon>
        <taxon>Pseudomonadati</taxon>
        <taxon>Pseudomonadota</taxon>
        <taxon>Gammaproteobacteria</taxon>
        <taxon>Chromatiales</taxon>
        <taxon>Wenzhouxiangellaceae</taxon>
        <taxon>Wenzhouxiangella</taxon>
    </lineage>
</organism>
<accession>A0A0K0XTM4</accession>
<dbReference type="STRING" id="1579979.WM2015_652"/>
<proteinExistence type="predicted"/>
<dbReference type="NCBIfam" id="NF012200">
    <property type="entry name" value="choice_anch_D"/>
    <property type="match status" value="2"/>
</dbReference>
<dbReference type="Gene3D" id="2.60.40.10">
    <property type="entry name" value="Immunoglobulins"/>
    <property type="match status" value="7"/>
</dbReference>
<dbReference type="Proteomes" id="UP000066624">
    <property type="component" value="Chromosome"/>
</dbReference>
<keyword evidence="3" id="KW-1185">Reference proteome</keyword>
<reference evidence="2 3" key="1">
    <citation type="submission" date="2015-07" db="EMBL/GenBank/DDBJ databases">
        <authorList>
            <person name="Noorani M."/>
        </authorList>
    </citation>
    <scope>NUCLEOTIDE SEQUENCE [LARGE SCALE GENOMIC DNA]</scope>
    <source>
        <strain evidence="2 3">KCTC 42284</strain>
    </source>
</reference>
<evidence type="ECO:0000313" key="2">
    <source>
        <dbReference type="EMBL" id="AKS41033.1"/>
    </source>
</evidence>
<dbReference type="KEGG" id="wma:WM2015_652"/>
<protein>
    <recommendedName>
        <fullName evidence="1">Bacterial Ig-like domain-containing protein</fullName>
    </recommendedName>
</protein>
<dbReference type="Pfam" id="PF16640">
    <property type="entry name" value="Big_3_5"/>
    <property type="match status" value="2"/>
</dbReference>
<evidence type="ECO:0000259" key="1">
    <source>
        <dbReference type="Pfam" id="PF16640"/>
    </source>
</evidence>
<dbReference type="OrthoDB" id="5780918at2"/>
<feature type="domain" description="Bacterial Ig-like" evidence="1">
    <location>
        <begin position="878"/>
        <end position="949"/>
    </location>
</feature>